<dbReference type="EMBL" id="BAGZ01000016">
    <property type="protein sequence ID" value="GAB78777.1"/>
    <property type="molecule type" value="Genomic_DNA"/>
</dbReference>
<dbReference type="AlphaFoldDB" id="K6WAB2"/>
<dbReference type="eggNOG" id="ENOG5032VAQ">
    <property type="taxonomic scope" value="Bacteria"/>
</dbReference>
<evidence type="ECO:0000313" key="3">
    <source>
        <dbReference type="Proteomes" id="UP000008495"/>
    </source>
</evidence>
<dbReference type="SMART" id="SM00953">
    <property type="entry name" value="RES"/>
    <property type="match status" value="1"/>
</dbReference>
<dbReference type="Proteomes" id="UP000008495">
    <property type="component" value="Unassembled WGS sequence"/>
</dbReference>
<feature type="domain" description="RES" evidence="1">
    <location>
        <begin position="36"/>
        <end position="166"/>
    </location>
</feature>
<dbReference type="STRING" id="100225.SAMN05421595_2430"/>
<dbReference type="RefSeq" id="WP_006503534.1">
    <property type="nucleotide sequence ID" value="NZ_BAGZ01000016.1"/>
</dbReference>
<protein>
    <recommendedName>
        <fullName evidence="1">RES domain-containing protein</fullName>
    </recommendedName>
</protein>
<comment type="caution">
    <text evidence="2">The sequence shown here is derived from an EMBL/GenBank/DDBJ whole genome shotgun (WGS) entry which is preliminary data.</text>
</comment>
<accession>K6WAB2</accession>
<evidence type="ECO:0000313" key="2">
    <source>
        <dbReference type="EMBL" id="GAB78777.1"/>
    </source>
</evidence>
<gene>
    <name evidence="2" type="ORF">AUCHE_16_02000</name>
</gene>
<proteinExistence type="predicted"/>
<sequence>MITRHDALWRVHRLGEAFLIPWNTYRESGPVAGMRWDPHPQPEGAHPGYGVLYAATCPEVCLAESFQSSRTIHLSTSRPYLIVWMPTRGLRLLDLLGPWPLRHGASASLHTRPKRVCRTWAAAIHDLTDPLTGDPLDGFVSASTMHGGGHVVVLFDHAADSMPRFPGFSMPLSDPFAAGLVQEFATSVDWPVVH</sequence>
<keyword evidence="3" id="KW-1185">Reference proteome</keyword>
<reference evidence="2 3" key="1">
    <citation type="submission" date="2012-08" db="EMBL/GenBank/DDBJ databases">
        <title>Whole genome shotgun sequence of Austwickia chelonae NBRC 105200.</title>
        <authorList>
            <person name="Yoshida I."/>
            <person name="Hosoyama A."/>
            <person name="Tsuchikane K."/>
            <person name="Katsumata H."/>
            <person name="Ando Y."/>
            <person name="Ohji S."/>
            <person name="Hamada M."/>
            <person name="Tamura T."/>
            <person name="Yamazoe A."/>
            <person name="Yamazaki S."/>
            <person name="Fujita N."/>
        </authorList>
    </citation>
    <scope>NUCLEOTIDE SEQUENCE [LARGE SCALE GENOMIC DNA]</scope>
    <source>
        <strain evidence="2 3">NBRC 105200</strain>
    </source>
</reference>
<name>K6WAB2_9MICO</name>
<evidence type="ECO:0000259" key="1">
    <source>
        <dbReference type="SMART" id="SM00953"/>
    </source>
</evidence>
<dbReference type="Pfam" id="PF08808">
    <property type="entry name" value="RES"/>
    <property type="match status" value="1"/>
</dbReference>
<organism evidence="2 3">
    <name type="scientific">Austwickia chelonae NBRC 105200</name>
    <dbReference type="NCBI Taxonomy" id="1184607"/>
    <lineage>
        <taxon>Bacteria</taxon>
        <taxon>Bacillati</taxon>
        <taxon>Actinomycetota</taxon>
        <taxon>Actinomycetes</taxon>
        <taxon>Micrococcales</taxon>
        <taxon>Dermatophilaceae</taxon>
        <taxon>Austwickia</taxon>
    </lineage>
</organism>
<dbReference type="InterPro" id="IPR014914">
    <property type="entry name" value="RES_dom"/>
</dbReference>